<keyword evidence="3" id="KW-0227">DNA damage</keyword>
<sequence>MCGRYYFMWKNNQAFHELRRKVEQYALCEYAKEEVFPSQNALVLIEEGDSYRPIIMKWGMGTSNSQLVINAREESVKERVMFRNVYNHRCLIPCNGFYEWVNSTNGKQKILITKKDHELIYLAGFYNRQNEFVILTANSEKEMRSIHERTPLIVTQDKISAFLHKNVNPKVDNDNLRIQQVPIQHKQEQLSLFKDFEV</sequence>
<dbReference type="AlphaFoldDB" id="A0A942WCR2"/>
<evidence type="ECO:0000256" key="1">
    <source>
        <dbReference type="ARBA" id="ARBA00008136"/>
    </source>
</evidence>
<dbReference type="Proteomes" id="UP000753219">
    <property type="component" value="Unassembled WGS sequence"/>
</dbReference>
<dbReference type="Pfam" id="PF02586">
    <property type="entry name" value="SRAP"/>
    <property type="match status" value="1"/>
</dbReference>
<keyword evidence="2 8" id="KW-0645">Protease</keyword>
<dbReference type="GO" id="GO:0016829">
    <property type="term" value="F:lyase activity"/>
    <property type="evidence" value="ECO:0007669"/>
    <property type="project" value="UniProtKB-KW"/>
</dbReference>
<protein>
    <recommendedName>
        <fullName evidence="8">Abasic site processing protein</fullName>
        <ecNumber evidence="8">3.4.-.-</ecNumber>
    </recommendedName>
</protein>
<dbReference type="EMBL" id="JAGZMZ010000029">
    <property type="protein sequence ID" value="MBS4884915.1"/>
    <property type="molecule type" value="Genomic_DNA"/>
</dbReference>
<reference evidence="9" key="1">
    <citation type="submission" date="2021-02" db="EMBL/GenBank/DDBJ databases">
        <title>Infant gut strain persistence is associated with maternal origin, phylogeny, and functional potential including surface adhesion and iron acquisition.</title>
        <authorList>
            <person name="Lou Y.C."/>
        </authorList>
    </citation>
    <scope>NUCLEOTIDE SEQUENCE</scope>
    <source>
        <strain evidence="9">L3_108_103G1_dasL3_108_103G1_concoct_2</strain>
    </source>
</reference>
<keyword evidence="5" id="KW-0190">Covalent protein-DNA linkage</keyword>
<evidence type="ECO:0000256" key="8">
    <source>
        <dbReference type="RuleBase" id="RU364100"/>
    </source>
</evidence>
<dbReference type="SUPFAM" id="SSF143081">
    <property type="entry name" value="BB1717-like"/>
    <property type="match status" value="1"/>
</dbReference>
<dbReference type="GO" id="GO:0106300">
    <property type="term" value="P:protein-DNA covalent cross-linking repair"/>
    <property type="evidence" value="ECO:0007669"/>
    <property type="project" value="InterPro"/>
</dbReference>
<keyword evidence="7" id="KW-0456">Lyase</keyword>
<comment type="caution">
    <text evidence="9">The sequence shown here is derived from an EMBL/GenBank/DDBJ whole genome shotgun (WGS) entry which is preliminary data.</text>
</comment>
<dbReference type="InterPro" id="IPR003738">
    <property type="entry name" value="SRAP"/>
</dbReference>
<dbReference type="InterPro" id="IPR036590">
    <property type="entry name" value="SRAP-like"/>
</dbReference>
<dbReference type="PANTHER" id="PTHR13604">
    <property type="entry name" value="DC12-RELATED"/>
    <property type="match status" value="1"/>
</dbReference>
<accession>A0A942WCR2</accession>
<evidence type="ECO:0000256" key="4">
    <source>
        <dbReference type="ARBA" id="ARBA00022801"/>
    </source>
</evidence>
<evidence type="ECO:0000313" key="10">
    <source>
        <dbReference type="Proteomes" id="UP000753219"/>
    </source>
</evidence>
<dbReference type="RefSeq" id="WP_273700564.1">
    <property type="nucleotide sequence ID" value="NZ_JAGZMZ010000029.1"/>
</dbReference>
<evidence type="ECO:0000256" key="7">
    <source>
        <dbReference type="ARBA" id="ARBA00023239"/>
    </source>
</evidence>
<dbReference type="GO" id="GO:0008233">
    <property type="term" value="F:peptidase activity"/>
    <property type="evidence" value="ECO:0007669"/>
    <property type="project" value="UniProtKB-KW"/>
</dbReference>
<dbReference type="PANTHER" id="PTHR13604:SF0">
    <property type="entry name" value="ABASIC SITE PROCESSING PROTEIN HMCES"/>
    <property type="match status" value="1"/>
</dbReference>
<evidence type="ECO:0000256" key="6">
    <source>
        <dbReference type="ARBA" id="ARBA00023125"/>
    </source>
</evidence>
<comment type="similarity">
    <text evidence="1 8">Belongs to the SOS response-associated peptidase family.</text>
</comment>
<evidence type="ECO:0000256" key="3">
    <source>
        <dbReference type="ARBA" id="ARBA00022763"/>
    </source>
</evidence>
<name>A0A942WCR2_9FIRM</name>
<keyword evidence="4 8" id="KW-0378">Hydrolase</keyword>
<evidence type="ECO:0000313" key="9">
    <source>
        <dbReference type="EMBL" id="MBS4884915.1"/>
    </source>
</evidence>
<keyword evidence="6" id="KW-0238">DNA-binding</keyword>
<proteinExistence type="inferred from homology"/>
<gene>
    <name evidence="9" type="ORF">KHZ85_09160</name>
</gene>
<dbReference type="GO" id="GO:0006508">
    <property type="term" value="P:proteolysis"/>
    <property type="evidence" value="ECO:0007669"/>
    <property type="project" value="UniProtKB-KW"/>
</dbReference>
<dbReference type="EC" id="3.4.-.-" evidence="8"/>
<organism evidence="9 10">
    <name type="scientific">Amedibacillus dolichus</name>
    <dbReference type="NCBI Taxonomy" id="31971"/>
    <lineage>
        <taxon>Bacteria</taxon>
        <taxon>Bacillati</taxon>
        <taxon>Bacillota</taxon>
        <taxon>Erysipelotrichia</taxon>
        <taxon>Erysipelotrichales</taxon>
        <taxon>Erysipelotrichaceae</taxon>
        <taxon>Amedibacillus</taxon>
    </lineage>
</organism>
<evidence type="ECO:0000256" key="2">
    <source>
        <dbReference type="ARBA" id="ARBA00022670"/>
    </source>
</evidence>
<dbReference type="Gene3D" id="3.90.1680.10">
    <property type="entry name" value="SOS response associated peptidase-like"/>
    <property type="match status" value="1"/>
</dbReference>
<dbReference type="GO" id="GO:0003697">
    <property type="term" value="F:single-stranded DNA binding"/>
    <property type="evidence" value="ECO:0007669"/>
    <property type="project" value="InterPro"/>
</dbReference>
<evidence type="ECO:0000256" key="5">
    <source>
        <dbReference type="ARBA" id="ARBA00023124"/>
    </source>
</evidence>